<dbReference type="PANTHER" id="PTHR48485:SF4">
    <property type="entry name" value="INTERLEUKIN-12 SUBUNIT BETA"/>
    <property type="match status" value="1"/>
</dbReference>
<dbReference type="AlphaFoldDB" id="A0A8B9H9G5"/>
<evidence type="ECO:0000313" key="7">
    <source>
        <dbReference type="Proteomes" id="UP000694621"/>
    </source>
</evidence>
<evidence type="ECO:0000256" key="2">
    <source>
        <dbReference type="ARBA" id="ARBA00023157"/>
    </source>
</evidence>
<dbReference type="InterPro" id="IPR050676">
    <property type="entry name" value="IL-12"/>
</dbReference>
<feature type="signal peptide" evidence="4">
    <location>
        <begin position="1"/>
        <end position="20"/>
    </location>
</feature>
<dbReference type="PANTHER" id="PTHR48485">
    <property type="entry name" value="INTERLEUKIN-12 SUBUNIT BETA-RELATED"/>
    <property type="match status" value="1"/>
</dbReference>
<evidence type="ECO:0000313" key="6">
    <source>
        <dbReference type="Ensembl" id="ENSAMXP00005009297.1"/>
    </source>
</evidence>
<name>A0A8B9H9G5_ASTMX</name>
<dbReference type="SUPFAM" id="SSF49265">
    <property type="entry name" value="Fibronectin type III"/>
    <property type="match status" value="1"/>
</dbReference>
<protein>
    <submittedName>
        <fullName evidence="6">Interleukin 12B, b</fullName>
    </submittedName>
</protein>
<proteinExistence type="predicted"/>
<evidence type="ECO:0000256" key="1">
    <source>
        <dbReference type="ARBA" id="ARBA00022729"/>
    </source>
</evidence>
<dbReference type="InterPro" id="IPR013783">
    <property type="entry name" value="Ig-like_fold"/>
</dbReference>
<dbReference type="InterPro" id="IPR019482">
    <property type="entry name" value="IL-12_beta_cen-dom"/>
</dbReference>
<evidence type="ECO:0000259" key="5">
    <source>
        <dbReference type="Pfam" id="PF10420"/>
    </source>
</evidence>
<accession>A0A8B9H9G5</accession>
<dbReference type="Pfam" id="PF10420">
    <property type="entry name" value="IL12p40_C"/>
    <property type="match status" value="1"/>
</dbReference>
<organism evidence="6 7">
    <name type="scientific">Astyanax mexicanus</name>
    <name type="common">Blind cave fish</name>
    <name type="synonym">Astyanax fasciatus mexicanus</name>
    <dbReference type="NCBI Taxonomy" id="7994"/>
    <lineage>
        <taxon>Eukaryota</taxon>
        <taxon>Metazoa</taxon>
        <taxon>Chordata</taxon>
        <taxon>Craniata</taxon>
        <taxon>Vertebrata</taxon>
        <taxon>Euteleostomi</taxon>
        <taxon>Actinopterygii</taxon>
        <taxon>Neopterygii</taxon>
        <taxon>Teleostei</taxon>
        <taxon>Ostariophysi</taxon>
        <taxon>Characiformes</taxon>
        <taxon>Characoidei</taxon>
        <taxon>Acestrorhamphidae</taxon>
        <taxon>Acestrorhamphinae</taxon>
        <taxon>Astyanax</taxon>
    </lineage>
</organism>
<dbReference type="Ensembl" id="ENSAMXT00005010368.1">
    <property type="protein sequence ID" value="ENSAMXP00005009297.1"/>
    <property type="gene ID" value="ENSAMXG00005005292.1"/>
</dbReference>
<dbReference type="Gene3D" id="2.60.40.10">
    <property type="entry name" value="Immunoglobulins"/>
    <property type="match status" value="2"/>
</dbReference>
<sequence length="261" mass="29910">RNQLFTLLLKLYVWTVAVIGLEVNGDPMIQKSKVLLRCGDQFEGTEIHWQKNGMTIPDQGNNITIAIYGMLGGNYTCHNPSGELLNHTLVLVKPVDFEKAILTATDKEFITCVARNYSGPFHCFWKWDSKRNGVVVFVKASRNSQLMNCSLDVDNNGLTCEEQQCPSSEEVNRISLTLMVRSQYRLEEHQKTFFIHDISKSFQCPLLDSAVMSSLFSDYPIIPHYTNLTQYKVNSRKSYTFCVRAQDSLTNQVWSEWSEEK</sequence>
<feature type="chain" id="PRO_5034796191" evidence="4">
    <location>
        <begin position="21"/>
        <end position="261"/>
    </location>
</feature>
<feature type="domain" description="Interleukin-12 beta central" evidence="5">
    <location>
        <begin position="107"/>
        <end position="182"/>
    </location>
</feature>
<evidence type="ECO:0000256" key="4">
    <source>
        <dbReference type="SAM" id="SignalP"/>
    </source>
</evidence>
<keyword evidence="2" id="KW-1015">Disulfide bond</keyword>
<dbReference type="InterPro" id="IPR036116">
    <property type="entry name" value="FN3_sf"/>
</dbReference>
<evidence type="ECO:0000256" key="3">
    <source>
        <dbReference type="ARBA" id="ARBA00023180"/>
    </source>
</evidence>
<dbReference type="Proteomes" id="UP000694621">
    <property type="component" value="Unplaced"/>
</dbReference>
<reference evidence="6" key="1">
    <citation type="submission" date="2025-08" db="UniProtKB">
        <authorList>
            <consortium name="Ensembl"/>
        </authorList>
    </citation>
    <scope>IDENTIFICATION</scope>
</reference>
<keyword evidence="1 4" id="KW-0732">Signal</keyword>
<keyword evidence="3" id="KW-0325">Glycoprotein</keyword>